<comment type="caution">
    <text evidence="1">The sequence shown here is derived from an EMBL/GenBank/DDBJ whole genome shotgun (WGS) entry which is preliminary data.</text>
</comment>
<reference evidence="1" key="1">
    <citation type="submission" date="2022-07" db="EMBL/GenBank/DDBJ databases">
        <title>Genome Sequence of Xylaria arbuscula.</title>
        <authorList>
            <person name="Buettner E."/>
        </authorList>
    </citation>
    <scope>NUCLEOTIDE SEQUENCE</scope>
    <source>
        <strain evidence="1">VT107</strain>
    </source>
</reference>
<protein>
    <submittedName>
        <fullName evidence="1">Uncharacterized protein</fullName>
    </submittedName>
</protein>
<organism evidence="1 2">
    <name type="scientific">Xylaria arbuscula</name>
    <dbReference type="NCBI Taxonomy" id="114810"/>
    <lineage>
        <taxon>Eukaryota</taxon>
        <taxon>Fungi</taxon>
        <taxon>Dikarya</taxon>
        <taxon>Ascomycota</taxon>
        <taxon>Pezizomycotina</taxon>
        <taxon>Sordariomycetes</taxon>
        <taxon>Xylariomycetidae</taxon>
        <taxon>Xylariales</taxon>
        <taxon>Xylariaceae</taxon>
        <taxon>Xylaria</taxon>
    </lineage>
</organism>
<keyword evidence="2" id="KW-1185">Reference proteome</keyword>
<evidence type="ECO:0000313" key="1">
    <source>
        <dbReference type="EMBL" id="KAJ3577959.1"/>
    </source>
</evidence>
<dbReference type="EMBL" id="JANPWZ010000281">
    <property type="protein sequence ID" value="KAJ3577959.1"/>
    <property type="molecule type" value="Genomic_DNA"/>
</dbReference>
<sequence length="185" mass="21413">MKPAYLAVNYEDDIFCFSGRYAYSNIIKTPGQLIANWFKIPDKHAAHQMEASEDETRQRIFSARRLAFDPFPASRSPFIPEFTDFDFEILKKFKRLKEIIIVALYVREIPHPNTAEHGIIGGPYAILSELTDGESARIHQGLGRKVKIRYALDPDRGEDPNNTRHLRNVSGRTFWGREEEEDMQI</sequence>
<gene>
    <name evidence="1" type="ORF">NPX13_g2606</name>
</gene>
<dbReference type="Proteomes" id="UP001148614">
    <property type="component" value="Unassembled WGS sequence"/>
</dbReference>
<accession>A0A9W8TQ69</accession>
<name>A0A9W8TQ69_9PEZI</name>
<proteinExistence type="predicted"/>
<evidence type="ECO:0000313" key="2">
    <source>
        <dbReference type="Proteomes" id="UP001148614"/>
    </source>
</evidence>
<dbReference type="AlphaFoldDB" id="A0A9W8TQ69"/>